<dbReference type="PANTHER" id="PTHR11827">
    <property type="entry name" value="SOLUTE CARRIER FAMILY 12, CATION COTRANSPORTERS"/>
    <property type="match status" value="1"/>
</dbReference>
<feature type="transmembrane region" description="Helical" evidence="12">
    <location>
        <begin position="81"/>
        <end position="101"/>
    </location>
</feature>
<organism evidence="14 15">
    <name type="scientific">Cirrhinus mrigala</name>
    <name type="common">Mrigala</name>
    <dbReference type="NCBI Taxonomy" id="683832"/>
    <lineage>
        <taxon>Eukaryota</taxon>
        <taxon>Metazoa</taxon>
        <taxon>Chordata</taxon>
        <taxon>Craniata</taxon>
        <taxon>Vertebrata</taxon>
        <taxon>Euteleostomi</taxon>
        <taxon>Actinopterygii</taxon>
        <taxon>Neopterygii</taxon>
        <taxon>Teleostei</taxon>
        <taxon>Ostariophysi</taxon>
        <taxon>Cypriniformes</taxon>
        <taxon>Cyprinidae</taxon>
        <taxon>Labeoninae</taxon>
        <taxon>Labeonini</taxon>
        <taxon>Cirrhinus</taxon>
    </lineage>
</organism>
<evidence type="ECO:0000256" key="4">
    <source>
        <dbReference type="ARBA" id="ARBA00019359"/>
    </source>
</evidence>
<keyword evidence="9 12" id="KW-0472">Membrane</keyword>
<dbReference type="AlphaFoldDB" id="A0ABD0R493"/>
<evidence type="ECO:0000256" key="12">
    <source>
        <dbReference type="SAM" id="Phobius"/>
    </source>
</evidence>
<comment type="similarity">
    <text evidence="3">Belongs to the SLC12A transporter family.</text>
</comment>
<dbReference type="InterPro" id="IPR004842">
    <property type="entry name" value="SLC12A_fam"/>
</dbReference>
<evidence type="ECO:0000256" key="10">
    <source>
        <dbReference type="ARBA" id="ARBA00023180"/>
    </source>
</evidence>
<dbReference type="InterPro" id="IPR004841">
    <property type="entry name" value="AA-permease/SLC12A_dom"/>
</dbReference>
<dbReference type="Pfam" id="PF00324">
    <property type="entry name" value="AA_permease"/>
    <property type="match status" value="1"/>
</dbReference>
<dbReference type="Proteomes" id="UP001529510">
    <property type="component" value="Unassembled WGS sequence"/>
</dbReference>
<evidence type="ECO:0000256" key="3">
    <source>
        <dbReference type="ARBA" id="ARBA00010593"/>
    </source>
</evidence>
<feature type="domain" description="Amino acid permease/ SLC12A" evidence="13">
    <location>
        <begin position="1"/>
        <end position="136"/>
    </location>
</feature>
<reference evidence="14 15" key="1">
    <citation type="submission" date="2024-05" db="EMBL/GenBank/DDBJ databases">
        <title>Genome sequencing and assembly of Indian major carp, Cirrhinus mrigala (Hamilton, 1822).</title>
        <authorList>
            <person name="Mohindra V."/>
            <person name="Chowdhury L.M."/>
            <person name="Lal K."/>
            <person name="Jena J.K."/>
        </authorList>
    </citation>
    <scope>NUCLEOTIDE SEQUENCE [LARGE SCALE GENOMIC DNA]</scope>
    <source>
        <strain evidence="14">CM1030</strain>
        <tissue evidence="14">Blood</tissue>
    </source>
</reference>
<evidence type="ECO:0000256" key="1">
    <source>
        <dbReference type="ARBA" id="ARBA00004651"/>
    </source>
</evidence>
<gene>
    <name evidence="14" type="ORF">M9458_011434</name>
</gene>
<keyword evidence="7 12" id="KW-0812">Transmembrane</keyword>
<evidence type="ECO:0000256" key="2">
    <source>
        <dbReference type="ARBA" id="ARBA00004656"/>
    </source>
</evidence>
<comment type="caution">
    <text evidence="14">The sequence shown here is derived from an EMBL/GenBank/DDBJ whole genome shotgun (WGS) entry which is preliminary data.</text>
</comment>
<sequence length="137" mass="14706">FGGSIGLMFYLAKVCACGVYVLGLVEAILDIFGKDQGSAVSQGLRVLPQGYWYTVLYSSLVLLLCLVVCLVGAHIYAKASFIILLVVTVSLISVIISPLILHPQHFNITHTYGNNHTVTVSPSYTGFNGTTLKNNLG</sequence>
<accession>A0ABD0R493</accession>
<evidence type="ECO:0000256" key="11">
    <source>
        <dbReference type="ARBA" id="ARBA00023228"/>
    </source>
</evidence>
<proteinExistence type="inferred from homology"/>
<dbReference type="GO" id="GO:0005886">
    <property type="term" value="C:plasma membrane"/>
    <property type="evidence" value="ECO:0007669"/>
    <property type="project" value="UniProtKB-SubCell"/>
</dbReference>
<keyword evidence="6" id="KW-1003">Cell membrane</keyword>
<protein>
    <recommendedName>
        <fullName evidence="4">Solute carrier family 12 member 9</fullName>
    </recommendedName>
</protein>
<evidence type="ECO:0000256" key="8">
    <source>
        <dbReference type="ARBA" id="ARBA00022989"/>
    </source>
</evidence>
<keyword evidence="11" id="KW-0458">Lysosome</keyword>
<evidence type="ECO:0000256" key="5">
    <source>
        <dbReference type="ARBA" id="ARBA00022448"/>
    </source>
</evidence>
<evidence type="ECO:0000256" key="9">
    <source>
        <dbReference type="ARBA" id="ARBA00023136"/>
    </source>
</evidence>
<feature type="non-terminal residue" evidence="14">
    <location>
        <position position="1"/>
    </location>
</feature>
<comment type="subcellular location">
    <subcellularLocation>
        <location evidence="1">Cell membrane</location>
        <topology evidence="1">Multi-pass membrane protein</topology>
    </subcellularLocation>
    <subcellularLocation>
        <location evidence="2">Lysosome membrane</location>
    </subcellularLocation>
</comment>
<dbReference type="PANTHER" id="PTHR11827:SF98">
    <property type="entry name" value="SOLUTE CARRIER FAMILY 12 MEMBER 9"/>
    <property type="match status" value="1"/>
</dbReference>
<keyword evidence="8 12" id="KW-1133">Transmembrane helix</keyword>
<evidence type="ECO:0000259" key="13">
    <source>
        <dbReference type="Pfam" id="PF00324"/>
    </source>
</evidence>
<keyword evidence="5" id="KW-0813">Transport</keyword>
<feature type="non-terminal residue" evidence="14">
    <location>
        <position position="137"/>
    </location>
</feature>
<feature type="transmembrane region" description="Helical" evidence="12">
    <location>
        <begin position="6"/>
        <end position="29"/>
    </location>
</feature>
<dbReference type="Gene3D" id="1.20.1740.10">
    <property type="entry name" value="Amino acid/polyamine transporter I"/>
    <property type="match status" value="1"/>
</dbReference>
<keyword evidence="10" id="KW-0325">Glycoprotein</keyword>
<evidence type="ECO:0000256" key="6">
    <source>
        <dbReference type="ARBA" id="ARBA00022475"/>
    </source>
</evidence>
<name>A0ABD0R493_CIRMR</name>
<keyword evidence="15" id="KW-1185">Reference proteome</keyword>
<evidence type="ECO:0000313" key="14">
    <source>
        <dbReference type="EMBL" id="KAL0193138.1"/>
    </source>
</evidence>
<feature type="transmembrane region" description="Helical" evidence="12">
    <location>
        <begin position="50"/>
        <end position="75"/>
    </location>
</feature>
<evidence type="ECO:0000313" key="15">
    <source>
        <dbReference type="Proteomes" id="UP001529510"/>
    </source>
</evidence>
<dbReference type="GO" id="GO:0005765">
    <property type="term" value="C:lysosomal membrane"/>
    <property type="evidence" value="ECO:0007669"/>
    <property type="project" value="UniProtKB-SubCell"/>
</dbReference>
<dbReference type="EMBL" id="JAMKFB020000005">
    <property type="protein sequence ID" value="KAL0193138.1"/>
    <property type="molecule type" value="Genomic_DNA"/>
</dbReference>
<evidence type="ECO:0000256" key="7">
    <source>
        <dbReference type="ARBA" id="ARBA00022692"/>
    </source>
</evidence>